<evidence type="ECO:0000313" key="2">
    <source>
        <dbReference type="Proteomes" id="UP000756132"/>
    </source>
</evidence>
<gene>
    <name evidence="1" type="ORF">CLAFUR5_10943</name>
</gene>
<reference evidence="1" key="1">
    <citation type="submission" date="2021-12" db="EMBL/GenBank/DDBJ databases">
        <authorList>
            <person name="Zaccaron A."/>
            <person name="Stergiopoulos I."/>
        </authorList>
    </citation>
    <scope>NUCLEOTIDE SEQUENCE</scope>
    <source>
        <strain evidence="1">Race5_Kim</strain>
    </source>
</reference>
<evidence type="ECO:0000313" key="1">
    <source>
        <dbReference type="EMBL" id="UJO21185.1"/>
    </source>
</evidence>
<reference evidence="1" key="2">
    <citation type="journal article" date="2022" name="Microb. Genom.">
        <title>A chromosome-scale genome assembly of the tomato pathogen Cladosporium fulvum reveals a compartmentalized genome architecture and the presence of a dispensable chromosome.</title>
        <authorList>
            <person name="Zaccaron A.Z."/>
            <person name="Chen L.H."/>
            <person name="Samaras A."/>
            <person name="Stergiopoulos I."/>
        </authorList>
    </citation>
    <scope>NUCLEOTIDE SEQUENCE</scope>
    <source>
        <strain evidence="1">Race5_Kim</strain>
    </source>
</reference>
<accession>A0A9Q8PEX9</accession>
<protein>
    <recommendedName>
        <fullName evidence="3">BTB domain-containing protein</fullName>
    </recommendedName>
</protein>
<proteinExistence type="predicted"/>
<dbReference type="KEGG" id="ffu:CLAFUR5_10943"/>
<name>A0A9Q8PEX9_PASFU</name>
<evidence type="ECO:0008006" key="3">
    <source>
        <dbReference type="Google" id="ProtNLM"/>
    </source>
</evidence>
<dbReference type="Proteomes" id="UP000756132">
    <property type="component" value="Chromosome 8"/>
</dbReference>
<dbReference type="InterPro" id="IPR011333">
    <property type="entry name" value="SKP1/BTB/POZ_sf"/>
</dbReference>
<dbReference type="AlphaFoldDB" id="A0A9Q8PEX9"/>
<dbReference type="EMBL" id="CP090170">
    <property type="protein sequence ID" value="UJO21185.1"/>
    <property type="molecule type" value="Genomic_DNA"/>
</dbReference>
<dbReference type="GeneID" id="71990821"/>
<keyword evidence="2" id="KW-1185">Reference proteome</keyword>
<dbReference type="Gene3D" id="3.30.710.10">
    <property type="entry name" value="Potassium Channel Kv1.1, Chain A"/>
    <property type="match status" value="1"/>
</dbReference>
<organism evidence="1 2">
    <name type="scientific">Passalora fulva</name>
    <name type="common">Tomato leaf mold</name>
    <name type="synonym">Cladosporium fulvum</name>
    <dbReference type="NCBI Taxonomy" id="5499"/>
    <lineage>
        <taxon>Eukaryota</taxon>
        <taxon>Fungi</taxon>
        <taxon>Dikarya</taxon>
        <taxon>Ascomycota</taxon>
        <taxon>Pezizomycotina</taxon>
        <taxon>Dothideomycetes</taxon>
        <taxon>Dothideomycetidae</taxon>
        <taxon>Mycosphaerellales</taxon>
        <taxon>Mycosphaerellaceae</taxon>
        <taxon>Fulvia</taxon>
    </lineage>
</organism>
<sequence>MSLSDVTHLRYRHMTAAKNMGGQTDKLFSGKKDRMLEIRVFDDSMVKHKSYYLQSSILKSASTFFANAIEAARSEQFVCEGRDIGQDDDLSEAIEIFIAGTIEAVEMLLYYCIKERLPMNDISEMKHEKACTILTEVWCLGGTHQMPELQDAAMLELLRILEGGSVQVDDIKFAFHNTPTDQSSPLRALLLDDFCWKFRHEMGLDYHKLRTFEDVEDFLVEFPEARDECETYHGDGFKSRIKCEGQGWRKYMVSDSDPKGHWIWEKMREQ</sequence>
<dbReference type="RefSeq" id="XP_047765551.1">
    <property type="nucleotide sequence ID" value="XM_047910091.1"/>
</dbReference>